<reference evidence="2 3" key="1">
    <citation type="journal article" date="2019" name="Mol. Ecol. Resour.">
        <title>Improving Illumina assemblies with Hi-C and long reads: an example with the North African dromedary.</title>
        <authorList>
            <person name="Elbers J.P."/>
            <person name="Rogers M.F."/>
            <person name="Perelman P.L."/>
            <person name="Proskuryakova A.A."/>
            <person name="Serdyukova N.A."/>
            <person name="Johnson W.E."/>
            <person name="Horin P."/>
            <person name="Corander J."/>
            <person name="Murphy D."/>
            <person name="Burger P.A."/>
        </authorList>
    </citation>
    <scope>NUCLEOTIDE SEQUENCE [LARGE SCALE GENOMIC DNA]</scope>
    <source>
        <strain evidence="2">Drom800</strain>
        <tissue evidence="2">Blood</tissue>
    </source>
</reference>
<evidence type="ECO:0000313" key="3">
    <source>
        <dbReference type="Proteomes" id="UP000299084"/>
    </source>
</evidence>
<evidence type="ECO:0000256" key="1">
    <source>
        <dbReference type="SAM" id="MobiDB-lite"/>
    </source>
</evidence>
<evidence type="ECO:0000313" key="2">
    <source>
        <dbReference type="EMBL" id="KAB1281962.1"/>
    </source>
</evidence>
<protein>
    <submittedName>
        <fullName evidence="2">Uncharacterized protein</fullName>
    </submittedName>
</protein>
<keyword evidence="3" id="KW-1185">Reference proteome</keyword>
<dbReference type="Proteomes" id="UP000299084">
    <property type="component" value="Unassembled WGS sequence"/>
</dbReference>
<dbReference type="EMBL" id="JWIN03000002">
    <property type="protein sequence ID" value="KAB1281962.1"/>
    <property type="molecule type" value="Genomic_DNA"/>
</dbReference>
<feature type="compositionally biased region" description="Polar residues" evidence="1">
    <location>
        <begin position="90"/>
        <end position="100"/>
    </location>
</feature>
<feature type="region of interest" description="Disordered" evidence="1">
    <location>
        <begin position="80"/>
        <end position="107"/>
    </location>
</feature>
<dbReference type="AlphaFoldDB" id="A0A5N4EEU8"/>
<gene>
    <name evidence="2" type="ORF">Cadr_000001317</name>
</gene>
<name>A0A5N4EEU8_CAMDR</name>
<accession>A0A5N4EEU8</accession>
<comment type="caution">
    <text evidence="2">The sequence shown here is derived from an EMBL/GenBank/DDBJ whole genome shotgun (WGS) entry which is preliminary data.</text>
</comment>
<organism evidence="2 3">
    <name type="scientific">Camelus dromedarius</name>
    <name type="common">Dromedary</name>
    <name type="synonym">Arabian camel</name>
    <dbReference type="NCBI Taxonomy" id="9838"/>
    <lineage>
        <taxon>Eukaryota</taxon>
        <taxon>Metazoa</taxon>
        <taxon>Chordata</taxon>
        <taxon>Craniata</taxon>
        <taxon>Vertebrata</taxon>
        <taxon>Euteleostomi</taxon>
        <taxon>Mammalia</taxon>
        <taxon>Eutheria</taxon>
        <taxon>Laurasiatheria</taxon>
        <taxon>Artiodactyla</taxon>
        <taxon>Tylopoda</taxon>
        <taxon>Camelidae</taxon>
        <taxon>Camelus</taxon>
    </lineage>
</organism>
<proteinExistence type="predicted"/>
<sequence length="141" mass="15482">MGVGQESREDETSRAQLCRGCRFYAKWLEGFQRNDTVQFLIFSISWVAVGRMAWRRQVPGVPGTGPGEKMMLAITEVAGGQGTQAEDGGTNKTCRGTRSPGQPEGPQKIRRMKALSILGQMPIIHLTLQDDVFLEANNSSP</sequence>